<reference evidence="2" key="2">
    <citation type="submission" date="2020-08" db="EMBL/GenBank/DDBJ databases">
        <authorList>
            <person name="Chen M."/>
            <person name="Teng W."/>
            <person name="Zhao L."/>
            <person name="Hu C."/>
            <person name="Zhou Y."/>
            <person name="Han B."/>
            <person name="Song L."/>
            <person name="Shu W."/>
        </authorList>
    </citation>
    <scope>NUCLEOTIDE SEQUENCE</scope>
    <source>
        <strain evidence="2">FACHB-1375</strain>
    </source>
</reference>
<dbReference type="RefSeq" id="WP_190464641.1">
    <property type="nucleotide sequence ID" value="NZ_JACJPW010000026.1"/>
</dbReference>
<reference evidence="2" key="1">
    <citation type="journal article" date="2015" name="ISME J.">
        <title>Draft Genome Sequence of Streptomyces incarnatus NRRL8089, which Produces the Nucleoside Antibiotic Sinefungin.</title>
        <authorList>
            <person name="Oshima K."/>
            <person name="Hattori M."/>
            <person name="Shimizu H."/>
            <person name="Fukuda K."/>
            <person name="Nemoto M."/>
            <person name="Inagaki K."/>
            <person name="Tamura T."/>
        </authorList>
    </citation>
    <scope>NUCLEOTIDE SEQUENCE</scope>
    <source>
        <strain evidence="2">FACHB-1375</strain>
    </source>
</reference>
<dbReference type="AlphaFoldDB" id="A0A926VDF5"/>
<feature type="transmembrane region" description="Helical" evidence="1">
    <location>
        <begin position="61"/>
        <end position="78"/>
    </location>
</feature>
<feature type="transmembrane region" description="Helical" evidence="1">
    <location>
        <begin position="99"/>
        <end position="120"/>
    </location>
</feature>
<proteinExistence type="predicted"/>
<dbReference type="EMBL" id="JACJPW010000026">
    <property type="protein sequence ID" value="MBD2181831.1"/>
    <property type="molecule type" value="Genomic_DNA"/>
</dbReference>
<protein>
    <recommendedName>
        <fullName evidence="4">Armadillo-type fold-containing protein</fullName>
    </recommendedName>
</protein>
<feature type="transmembrane region" description="Helical" evidence="1">
    <location>
        <begin position="126"/>
        <end position="151"/>
    </location>
</feature>
<feature type="transmembrane region" description="Helical" evidence="1">
    <location>
        <begin position="35"/>
        <end position="55"/>
    </location>
</feature>
<keyword evidence="1" id="KW-0472">Membrane</keyword>
<accession>A0A926VDF5</accession>
<keyword evidence="3" id="KW-1185">Reference proteome</keyword>
<evidence type="ECO:0000313" key="3">
    <source>
        <dbReference type="Proteomes" id="UP000641646"/>
    </source>
</evidence>
<evidence type="ECO:0000313" key="2">
    <source>
        <dbReference type="EMBL" id="MBD2181831.1"/>
    </source>
</evidence>
<gene>
    <name evidence="2" type="ORF">H6G03_12055</name>
</gene>
<evidence type="ECO:0000256" key="1">
    <source>
        <dbReference type="SAM" id="Phobius"/>
    </source>
</evidence>
<comment type="caution">
    <text evidence="2">The sequence shown here is derived from an EMBL/GenBank/DDBJ whole genome shotgun (WGS) entry which is preliminary data.</text>
</comment>
<dbReference type="Proteomes" id="UP000641646">
    <property type="component" value="Unassembled WGS sequence"/>
</dbReference>
<keyword evidence="1" id="KW-0812">Transmembrane</keyword>
<evidence type="ECO:0008006" key="4">
    <source>
        <dbReference type="Google" id="ProtNLM"/>
    </source>
</evidence>
<sequence length="255" mass="28686">MAQASFWWQQLVSQIPDSSLPEFKSRAFKWLSGRYFGSLGFWFLGLSAAIAMLFWHWKLCLATSVGVLVMWFVYRLQVWDWQLYRSKLRRIFGGANRQLTIAVGSGGLATLSSYMAISIGSDSNSAWIAVGAMLQGLGTLAILVLLLWHIFGRQAFRDEAKLDRMLAELTDTNPLKRLIAVRHLTRLGTKYDKGQQQTIADYFRIMLSQESEATIRDAVLDGLQAFDNLPQIAGGSRPFSIPADLNCSAKSRRII</sequence>
<organism evidence="2 3">
    <name type="scientific">Aerosakkonema funiforme FACHB-1375</name>
    <dbReference type="NCBI Taxonomy" id="2949571"/>
    <lineage>
        <taxon>Bacteria</taxon>
        <taxon>Bacillati</taxon>
        <taxon>Cyanobacteriota</taxon>
        <taxon>Cyanophyceae</taxon>
        <taxon>Oscillatoriophycideae</taxon>
        <taxon>Aerosakkonematales</taxon>
        <taxon>Aerosakkonemataceae</taxon>
        <taxon>Aerosakkonema</taxon>
    </lineage>
</organism>
<name>A0A926VDF5_9CYAN</name>
<keyword evidence="1" id="KW-1133">Transmembrane helix</keyword>